<dbReference type="Gene3D" id="3.20.20.80">
    <property type="entry name" value="Glycosidases"/>
    <property type="match status" value="3"/>
</dbReference>
<dbReference type="EMBL" id="JBHUOM010000001">
    <property type="protein sequence ID" value="MFD2932912.1"/>
    <property type="molecule type" value="Genomic_DNA"/>
</dbReference>
<dbReference type="PANTHER" id="PTHR10357:SF216">
    <property type="entry name" value="MALTOOLIGOSYL TREHALOSE SYNTHASE-RELATED"/>
    <property type="match status" value="1"/>
</dbReference>
<comment type="caution">
    <text evidence="2">The sequence shown here is derived from an EMBL/GenBank/DDBJ whole genome shotgun (WGS) entry which is preliminary data.</text>
</comment>
<dbReference type="CDD" id="cd11336">
    <property type="entry name" value="AmyAc_MTSase"/>
    <property type="match status" value="1"/>
</dbReference>
<sequence>MKNLVSTYRIQFHRGFTFLDFEPIIPYLDKLGVRTIYASPIVEAVPGSLHGYDSVNPQQISPEIGTEAQLRSISQKLTRRGMRWIQDIVPNHMAFHPNNHWLMDVMEKGQLSLYAPFFDIDWTSPVYEGRLMVPFLGSSLEETLEKGDLAVAYQGSKFVITYYDTVYPLHVRSYATILQAGKGGPNEAVQELLDQVKQLQKTIDPQVYTRQSTHCQQTLAKLMEEATTKAYIKRCITSVNTRPNCMQQITNEQAYRLCYHGETDQQINYRRFFTVNALICVNIQNPVVFEQIHALPKALLDEGIFHGLRVDHIDGLYDPSGYLKRLRKLAGEDTYIAVEKILQNDEELPSYWPIEGATGYAYLSMVNNLFTRTDSEITFTRFYQSLLGKKTVVHQELYDKKGYILNQHMKGELDNLYKLFLTLKLIDKKRLAEVSPDHLKAAIGEFLIQCPVYRYYGNQMPLSTVETTAVGAIFKRVRKRKPALAPAVNFLEDALLQKPQSEKKDYNDKALRFYQRCMQFTGPLMAKGVEDTLMYTYNRFIGHDEVGDSPDYFGLTVDTFHQKMSGRQAHWPLALNATSTHDTKRGEDVRSRLNVLTDLADEWVSVVQEWQQLNVDLKQNTTPGQDLPDEASPDPNDEYFIYQTLLGAYPMPDQDEDDFPDRLTEYLQKAMREAKRNSTYDAPNERYEEATIAFATQLLDKKRPFWDSFQAFHQRIADFGIINSLVQVVLKCTCPGLPDIYQGCEGWDLSLVDPDNRRPVDFDLRQRWLNKGMQGDAETIWRELWKTRYNAHIKLWLVHTLLTERNQHPDLFANGNYIPLLVEGRYKKHVLAFARQYKQTWYVIAVPLGLSQLGSKQPDEIVTLDWQDTRIIMPAEAPKQWHHQLLNSMGKVANGIVIADLFNVLPIAVLKLDLN</sequence>
<gene>
    <name evidence="2" type="primary">treY</name>
    <name evidence="2" type="ORF">ACFS25_03920</name>
</gene>
<dbReference type="PANTHER" id="PTHR10357">
    <property type="entry name" value="ALPHA-AMYLASE FAMILY MEMBER"/>
    <property type="match status" value="1"/>
</dbReference>
<dbReference type="EC" id="5.4.99.15" evidence="2"/>
<keyword evidence="3" id="KW-1185">Reference proteome</keyword>
<protein>
    <submittedName>
        <fullName evidence="2">Malto-oligosyltrehalose synthase</fullName>
        <ecNumber evidence="2">5.4.99.15</ecNumber>
    </submittedName>
</protein>
<evidence type="ECO:0000313" key="3">
    <source>
        <dbReference type="Proteomes" id="UP001597512"/>
    </source>
</evidence>
<proteinExistence type="predicted"/>
<evidence type="ECO:0000259" key="1">
    <source>
        <dbReference type="SMART" id="SM00642"/>
    </source>
</evidence>
<organism evidence="2 3">
    <name type="scientific">Spirosoma flavum</name>
    <dbReference type="NCBI Taxonomy" id="2048557"/>
    <lineage>
        <taxon>Bacteria</taxon>
        <taxon>Pseudomonadati</taxon>
        <taxon>Bacteroidota</taxon>
        <taxon>Cytophagia</taxon>
        <taxon>Cytophagales</taxon>
        <taxon>Cytophagaceae</taxon>
        <taxon>Spirosoma</taxon>
    </lineage>
</organism>
<accession>A0ABW6AC03</accession>
<dbReference type="NCBIfam" id="TIGR02401">
    <property type="entry name" value="trehalose_TreY"/>
    <property type="match status" value="1"/>
</dbReference>
<dbReference type="InterPro" id="IPR006047">
    <property type="entry name" value="GH13_cat_dom"/>
</dbReference>
<dbReference type="SMART" id="SM00642">
    <property type="entry name" value="Aamy"/>
    <property type="match status" value="1"/>
</dbReference>
<keyword evidence="2" id="KW-0413">Isomerase</keyword>
<dbReference type="InterPro" id="IPR012767">
    <property type="entry name" value="Trehalose_TreY"/>
</dbReference>
<dbReference type="Pfam" id="PF00128">
    <property type="entry name" value="Alpha-amylase"/>
    <property type="match status" value="1"/>
</dbReference>
<dbReference type="InterPro" id="IPR017853">
    <property type="entry name" value="GH"/>
</dbReference>
<name>A0ABW6AC03_9BACT</name>
<feature type="domain" description="Glycosyl hydrolase family 13 catalytic" evidence="1">
    <location>
        <begin position="6"/>
        <end position="480"/>
    </location>
</feature>
<evidence type="ECO:0000313" key="2">
    <source>
        <dbReference type="EMBL" id="MFD2932912.1"/>
    </source>
</evidence>
<dbReference type="Proteomes" id="UP001597512">
    <property type="component" value="Unassembled WGS sequence"/>
</dbReference>
<dbReference type="GO" id="GO:0047470">
    <property type="term" value="F:(1,4)-alpha-D-glucan 1-alpha-D-glucosylmutase activity"/>
    <property type="evidence" value="ECO:0007669"/>
    <property type="project" value="UniProtKB-EC"/>
</dbReference>
<dbReference type="RefSeq" id="WP_381497096.1">
    <property type="nucleotide sequence ID" value="NZ_JBHUOM010000001.1"/>
</dbReference>
<reference evidence="3" key="1">
    <citation type="journal article" date="2019" name="Int. J. Syst. Evol. Microbiol.">
        <title>The Global Catalogue of Microorganisms (GCM) 10K type strain sequencing project: providing services to taxonomists for standard genome sequencing and annotation.</title>
        <authorList>
            <consortium name="The Broad Institute Genomics Platform"/>
            <consortium name="The Broad Institute Genome Sequencing Center for Infectious Disease"/>
            <person name="Wu L."/>
            <person name="Ma J."/>
        </authorList>
    </citation>
    <scope>NUCLEOTIDE SEQUENCE [LARGE SCALE GENOMIC DNA]</scope>
    <source>
        <strain evidence="3">KCTC 52490</strain>
    </source>
</reference>
<dbReference type="Gene3D" id="3.30.1590.10">
    <property type="entry name" value="Maltooligosyl trehalose synthase, domain 2"/>
    <property type="match status" value="1"/>
</dbReference>
<dbReference type="SUPFAM" id="SSF51445">
    <property type="entry name" value="(Trans)glycosidases"/>
    <property type="match status" value="1"/>
</dbReference>